<evidence type="ECO:0000256" key="4">
    <source>
        <dbReference type="ARBA" id="ARBA00023004"/>
    </source>
</evidence>
<dbReference type="GO" id="GO:0005506">
    <property type="term" value="F:iron ion binding"/>
    <property type="evidence" value="ECO:0007669"/>
    <property type="project" value="InterPro"/>
</dbReference>
<dbReference type="GO" id="GO:0004497">
    <property type="term" value="F:monooxygenase activity"/>
    <property type="evidence" value="ECO:0007669"/>
    <property type="project" value="UniProtKB-KW"/>
</dbReference>
<dbReference type="PROSITE" id="PS00086">
    <property type="entry name" value="CYTOCHROME_P450"/>
    <property type="match status" value="1"/>
</dbReference>
<dbReference type="AlphaFoldDB" id="A0A3D8RPX5"/>
<dbReference type="PANTHER" id="PTHR46300">
    <property type="entry name" value="P450, PUTATIVE (EUROFUNG)-RELATED-RELATED"/>
    <property type="match status" value="1"/>
</dbReference>
<dbReference type="GO" id="GO:0020037">
    <property type="term" value="F:heme binding"/>
    <property type="evidence" value="ECO:0007669"/>
    <property type="project" value="InterPro"/>
</dbReference>
<feature type="binding site" description="axial binding residue" evidence="5">
    <location>
        <position position="459"/>
    </location>
    <ligand>
        <name>heme</name>
        <dbReference type="ChEBI" id="CHEBI:30413"/>
    </ligand>
    <ligandPart>
        <name>Fe</name>
        <dbReference type="ChEBI" id="CHEBI:18248"/>
    </ligandPart>
</feature>
<dbReference type="InterPro" id="IPR036396">
    <property type="entry name" value="Cyt_P450_sf"/>
</dbReference>
<protein>
    <recommendedName>
        <fullName evidence="10">Cytochrome P450</fullName>
    </recommendedName>
</protein>
<keyword evidence="9" id="KW-1185">Reference proteome</keyword>
<dbReference type="Proteomes" id="UP000256328">
    <property type="component" value="Unassembled WGS sequence"/>
</dbReference>
<dbReference type="SUPFAM" id="SSF48264">
    <property type="entry name" value="Cytochrome P450"/>
    <property type="match status" value="1"/>
</dbReference>
<keyword evidence="3 6" id="KW-0560">Oxidoreductase</keyword>
<evidence type="ECO:0000256" key="7">
    <source>
        <dbReference type="SAM" id="Phobius"/>
    </source>
</evidence>
<keyword evidence="7" id="KW-0812">Transmembrane</keyword>
<dbReference type="Gene3D" id="1.10.630.10">
    <property type="entry name" value="Cytochrome P450"/>
    <property type="match status" value="1"/>
</dbReference>
<sequence length="530" mass="59145">MESVLDTTELKSAFLGPRSILSPSAAIALIVAVIFYVLYDQATKTNVPKVAHIPEAPNALPFIGNLAPLGGREHQNDGTIYSRWSKQLGSDLIQVRLGAERALVASTFQTIKDLWIGHSADLIDRPFQHGFADKLQLDLSGAAMTEPIRRCRKAAMRALGKPMWPGYYPLLEPSSLQLIRNTYEKGGNGKKPMEIYPYMRQVVFDLALSLTYGTRMNDADDAFILTLVKNINNISEVRSSTMRYKDYTPLLRYLIPDALSGNIVVTSERIRQQHLDVLYASLKKRIADGEEINCIVTGLAKDKLSEDEIHGTCKALLQAAPDSTASSVYVAIGWLSSPAGQAYQTTLYNAILAAYNGDRDAAWQMAFREEKVPLVVSFYKETLRFFTTTPFATPRTTVADISYRGTVIPKGITMIMNAQEGNHDKSWYGEDAETFNPERFLDNDTSLPHLTFGAGSRICPAAALSNRIIYSMLVRMILAFEMREAEGLGVRKPNIDMLDFSDVHNSLVALPRKFDCCYTARDPKWLESKW</sequence>
<evidence type="ECO:0000313" key="8">
    <source>
        <dbReference type="EMBL" id="RDW76113.1"/>
    </source>
</evidence>
<evidence type="ECO:0008006" key="10">
    <source>
        <dbReference type="Google" id="ProtNLM"/>
    </source>
</evidence>
<organism evidence="8 9">
    <name type="scientific">Coleophoma crateriformis</name>
    <dbReference type="NCBI Taxonomy" id="565419"/>
    <lineage>
        <taxon>Eukaryota</taxon>
        <taxon>Fungi</taxon>
        <taxon>Dikarya</taxon>
        <taxon>Ascomycota</taxon>
        <taxon>Pezizomycotina</taxon>
        <taxon>Leotiomycetes</taxon>
        <taxon>Helotiales</taxon>
        <taxon>Dermateaceae</taxon>
        <taxon>Coleophoma</taxon>
    </lineage>
</organism>
<keyword evidence="6" id="KW-0503">Monooxygenase</keyword>
<comment type="similarity">
    <text evidence="1 6">Belongs to the cytochrome P450 family.</text>
</comment>
<keyword evidence="4 5" id="KW-0408">Iron</keyword>
<keyword evidence="7" id="KW-1133">Transmembrane helix</keyword>
<dbReference type="EMBL" id="PDLN01000009">
    <property type="protein sequence ID" value="RDW76113.1"/>
    <property type="molecule type" value="Genomic_DNA"/>
</dbReference>
<keyword evidence="5 6" id="KW-0349">Heme</keyword>
<dbReference type="PANTHER" id="PTHR46300:SF9">
    <property type="entry name" value="P450, PUTATIVE-RELATED"/>
    <property type="match status" value="1"/>
</dbReference>
<dbReference type="PRINTS" id="PR00463">
    <property type="entry name" value="EP450I"/>
</dbReference>
<dbReference type="Pfam" id="PF00067">
    <property type="entry name" value="p450"/>
    <property type="match status" value="1"/>
</dbReference>
<dbReference type="OrthoDB" id="1055148at2759"/>
<comment type="cofactor">
    <cofactor evidence="5">
        <name>heme</name>
        <dbReference type="ChEBI" id="CHEBI:30413"/>
    </cofactor>
</comment>
<keyword evidence="7" id="KW-0472">Membrane</keyword>
<dbReference type="InterPro" id="IPR001128">
    <property type="entry name" value="Cyt_P450"/>
</dbReference>
<evidence type="ECO:0000256" key="1">
    <source>
        <dbReference type="ARBA" id="ARBA00010617"/>
    </source>
</evidence>
<evidence type="ECO:0000313" key="9">
    <source>
        <dbReference type="Proteomes" id="UP000256328"/>
    </source>
</evidence>
<accession>A0A3D8RPX5</accession>
<evidence type="ECO:0000256" key="2">
    <source>
        <dbReference type="ARBA" id="ARBA00022723"/>
    </source>
</evidence>
<dbReference type="InterPro" id="IPR017972">
    <property type="entry name" value="Cyt_P450_CS"/>
</dbReference>
<comment type="caution">
    <text evidence="8">The sequence shown here is derived from an EMBL/GenBank/DDBJ whole genome shotgun (WGS) entry which is preliminary data.</text>
</comment>
<reference evidence="8 9" key="1">
    <citation type="journal article" date="2018" name="IMA Fungus">
        <title>IMA Genome-F 9: Draft genome sequence of Annulohypoxylon stygium, Aspergillus mulundensis, Berkeleyomyces basicola (syn. Thielaviopsis basicola), Ceratocystis smalleyi, two Cercospora beticola strains, Coleophoma cylindrospora, Fusarium fracticaudum, Phialophora cf. hyalina, and Morchella septimelata.</title>
        <authorList>
            <person name="Wingfield B.D."/>
            <person name="Bills G.F."/>
            <person name="Dong Y."/>
            <person name="Huang W."/>
            <person name="Nel W.J."/>
            <person name="Swalarsk-Parry B.S."/>
            <person name="Vaghefi N."/>
            <person name="Wilken P.M."/>
            <person name="An Z."/>
            <person name="de Beer Z.W."/>
            <person name="De Vos L."/>
            <person name="Chen L."/>
            <person name="Duong T.A."/>
            <person name="Gao Y."/>
            <person name="Hammerbacher A."/>
            <person name="Kikkert J.R."/>
            <person name="Li Y."/>
            <person name="Li H."/>
            <person name="Li K."/>
            <person name="Li Q."/>
            <person name="Liu X."/>
            <person name="Ma X."/>
            <person name="Naidoo K."/>
            <person name="Pethybridge S.J."/>
            <person name="Sun J."/>
            <person name="Steenkamp E.T."/>
            <person name="van der Nest M.A."/>
            <person name="van Wyk S."/>
            <person name="Wingfield M.J."/>
            <person name="Xiong C."/>
            <person name="Yue Q."/>
            <person name="Zhang X."/>
        </authorList>
    </citation>
    <scope>NUCLEOTIDE SEQUENCE [LARGE SCALE GENOMIC DNA]</scope>
    <source>
        <strain evidence="8 9">BP5796</strain>
    </source>
</reference>
<gene>
    <name evidence="8" type="ORF">BP5796_06934</name>
</gene>
<keyword evidence="2 5" id="KW-0479">Metal-binding</keyword>
<dbReference type="InterPro" id="IPR050364">
    <property type="entry name" value="Cytochrome_P450_fung"/>
</dbReference>
<feature type="transmembrane region" description="Helical" evidence="7">
    <location>
        <begin position="20"/>
        <end position="39"/>
    </location>
</feature>
<dbReference type="InterPro" id="IPR002401">
    <property type="entry name" value="Cyt_P450_E_grp-I"/>
</dbReference>
<evidence type="ECO:0000256" key="5">
    <source>
        <dbReference type="PIRSR" id="PIRSR602401-1"/>
    </source>
</evidence>
<proteinExistence type="inferred from homology"/>
<dbReference type="GO" id="GO:0016705">
    <property type="term" value="F:oxidoreductase activity, acting on paired donors, with incorporation or reduction of molecular oxygen"/>
    <property type="evidence" value="ECO:0007669"/>
    <property type="project" value="InterPro"/>
</dbReference>
<evidence type="ECO:0000256" key="3">
    <source>
        <dbReference type="ARBA" id="ARBA00023002"/>
    </source>
</evidence>
<evidence type="ECO:0000256" key="6">
    <source>
        <dbReference type="RuleBase" id="RU000461"/>
    </source>
</evidence>
<name>A0A3D8RPX5_9HELO</name>